<dbReference type="KEGG" id="gdi:GDI3577"/>
<name>A9H6M9_GLUDA</name>
<protein>
    <submittedName>
        <fullName evidence="1">Uncharacterized protein</fullName>
    </submittedName>
</protein>
<evidence type="ECO:0000313" key="2">
    <source>
        <dbReference type="Proteomes" id="UP000001176"/>
    </source>
</evidence>
<accession>A9H6M9</accession>
<proteinExistence type="predicted"/>
<organism evidence="1 2">
    <name type="scientific">Gluconacetobacter diazotrophicus (strain ATCC 49037 / DSM 5601 / CCUG 37298 / CIP 103539 / LMG 7603 / PAl5)</name>
    <dbReference type="NCBI Taxonomy" id="272568"/>
    <lineage>
        <taxon>Bacteria</taxon>
        <taxon>Pseudomonadati</taxon>
        <taxon>Pseudomonadota</taxon>
        <taxon>Alphaproteobacteria</taxon>
        <taxon>Acetobacterales</taxon>
        <taxon>Acetobacteraceae</taxon>
        <taxon>Gluconacetobacter</taxon>
    </lineage>
</organism>
<reference evidence="1 2" key="1">
    <citation type="journal article" date="2009" name="BMC Genomics">
        <title>Complete genome sequence of the sugarcane nitrogen-fixing endophyte Gluconacetobacter diazotrophicus Pal5.</title>
        <authorList>
            <person name="Bertalan M."/>
            <person name="Albano R."/>
            <person name="Padua V."/>
            <person name="Rouws L."/>
            <person name="Rojas C."/>
            <person name="Hemerly A."/>
            <person name="Teixeira K."/>
            <person name="Schwab S."/>
            <person name="Araujo J."/>
            <person name="Oliveira A."/>
            <person name="Franca L."/>
            <person name="Magalhaes V."/>
            <person name="Alqueres S."/>
            <person name="Cardoso A."/>
            <person name="Almeida W."/>
            <person name="Loureiro M.M."/>
            <person name="Nogueira E."/>
            <person name="Cidade D."/>
            <person name="Oliveira D."/>
            <person name="Simao T."/>
            <person name="Macedo J."/>
            <person name="Valadao A."/>
            <person name="Dreschsel M."/>
            <person name="Freitas F."/>
            <person name="Vidal M."/>
            <person name="Guedes H."/>
            <person name="Rodrigues E."/>
            <person name="Meneses C."/>
            <person name="Brioso P."/>
            <person name="Pozzer L."/>
            <person name="Figueiredo D."/>
            <person name="Montano H."/>
            <person name="Junior J."/>
            <person name="Filho G."/>
            <person name="Flores V."/>
            <person name="Ferreira B."/>
            <person name="Branco A."/>
            <person name="Gonzalez P."/>
            <person name="Guillobel H."/>
            <person name="Lemos M."/>
            <person name="Seibel L."/>
            <person name="Macedo J."/>
            <person name="Alves-Ferreira M."/>
            <person name="Sachetto-Martins G."/>
            <person name="Coelho A."/>
            <person name="Santos E."/>
            <person name="Amaral G."/>
            <person name="Neves A."/>
            <person name="Pacheco A.B."/>
            <person name="Carvalho D."/>
            <person name="Lery L."/>
            <person name="Bisch P."/>
            <person name="Rossle S.C."/>
            <person name="Urmenyi T."/>
            <person name="Kruger W.V."/>
            <person name="Martins O."/>
            <person name="Baldani J.I."/>
            <person name="Ferreira P.C."/>
        </authorList>
    </citation>
    <scope>NUCLEOTIDE SEQUENCE [LARGE SCALE GENOMIC DNA]</scope>
    <source>
        <strain evidence="2">ATCC 49037 / DSM 5601 / CCUG 37298 / CIP 103539 / LMG 7603 / PAl5</strain>
    </source>
</reference>
<evidence type="ECO:0000313" key="1">
    <source>
        <dbReference type="EMBL" id="CAP57520.1"/>
    </source>
</evidence>
<gene>
    <name evidence="1" type="ordered locus">GDI3577</name>
</gene>
<dbReference type="Proteomes" id="UP000001176">
    <property type="component" value="Chromosome"/>
</dbReference>
<dbReference type="AlphaFoldDB" id="A9H6M9"/>
<dbReference type="EMBL" id="AM889285">
    <property type="protein sequence ID" value="CAP57520.1"/>
    <property type="molecule type" value="Genomic_DNA"/>
</dbReference>
<keyword evidence="2" id="KW-1185">Reference proteome</keyword>
<sequence length="222" mass="24055">MRMIKSTQYLVRLPLTDEQERAIVVAQTGTPPSVKADTEAAIRAIGTRVEAGDLATVGYVAPGDIFQNGAMWPMRNIYQRRADAWPDAVVRRTDAEAQIASRDKLIAEQGKEVVRTGTQLAAYRAASRAASTAFLERIADLQAEIERLDCREAGITIGRHQAQSVISAAIAVARSERGVEAELAGGDPLAFEPWPEMDALVAALDTVRPGWRECAPEGRDDG</sequence>